<evidence type="ECO:0000259" key="10">
    <source>
        <dbReference type="Pfam" id="PF04290"/>
    </source>
</evidence>
<evidence type="ECO:0000313" key="12">
    <source>
        <dbReference type="Proteomes" id="UP000249590"/>
    </source>
</evidence>
<protein>
    <recommendedName>
        <fullName evidence="9">TRAP transporter small permease protein</fullName>
    </recommendedName>
</protein>
<gene>
    <name evidence="11" type="ORF">DLJ53_19405</name>
</gene>
<dbReference type="PANTHER" id="PTHR35011">
    <property type="entry name" value="2,3-DIKETO-L-GULONATE TRAP TRANSPORTER SMALL PERMEASE PROTEIN YIAM"/>
    <property type="match status" value="1"/>
</dbReference>
<comment type="similarity">
    <text evidence="8 9">Belongs to the TRAP transporter small permease family.</text>
</comment>
<evidence type="ECO:0000256" key="3">
    <source>
        <dbReference type="ARBA" id="ARBA00022475"/>
    </source>
</evidence>
<keyword evidence="12" id="KW-1185">Reference proteome</keyword>
<comment type="subcellular location">
    <subcellularLocation>
        <location evidence="1 9">Cell inner membrane</location>
        <topology evidence="1 9">Multi-pass membrane protein</topology>
    </subcellularLocation>
</comment>
<accession>A0A8B2NMS0</accession>
<sequence length="183" mass="19671">MIGGPAGRALTRLDAVLGVLGVVFRQLAIICLLLMLTVTAVTILLRPFDIAYYWMWPWTMILFVWMTFFGLFAVYRFRKDIVIDIVVRRLTSGPAAAMLRTLPPLVLLAVSLTVLSQIPALIAVQGGPIDGALLPGGGELSRLFLTVPMALSMSLVALQSVVDLLLARPTGARAADAAQVGEP</sequence>
<evidence type="ECO:0000256" key="1">
    <source>
        <dbReference type="ARBA" id="ARBA00004429"/>
    </source>
</evidence>
<evidence type="ECO:0000256" key="8">
    <source>
        <dbReference type="ARBA" id="ARBA00038436"/>
    </source>
</evidence>
<evidence type="ECO:0000313" key="11">
    <source>
        <dbReference type="EMBL" id="RAH99910.1"/>
    </source>
</evidence>
<evidence type="ECO:0000256" key="2">
    <source>
        <dbReference type="ARBA" id="ARBA00022448"/>
    </source>
</evidence>
<keyword evidence="4 9" id="KW-0997">Cell inner membrane</keyword>
<keyword evidence="7 9" id="KW-0472">Membrane</keyword>
<proteinExistence type="inferred from homology"/>
<comment type="subunit">
    <text evidence="9">The complex comprises the extracytoplasmic solute receptor protein and the two transmembrane proteins.</text>
</comment>
<dbReference type="InterPro" id="IPR055348">
    <property type="entry name" value="DctQ"/>
</dbReference>
<dbReference type="InterPro" id="IPR007387">
    <property type="entry name" value="TRAP_DctQ"/>
</dbReference>
<dbReference type="EMBL" id="QHHQ01000004">
    <property type="protein sequence ID" value="RAH99910.1"/>
    <property type="molecule type" value="Genomic_DNA"/>
</dbReference>
<feature type="transmembrane region" description="Helical" evidence="9">
    <location>
        <begin position="144"/>
        <end position="166"/>
    </location>
</feature>
<keyword evidence="6 9" id="KW-1133">Transmembrane helix</keyword>
<feature type="transmembrane region" description="Helical" evidence="9">
    <location>
        <begin position="51"/>
        <end position="75"/>
    </location>
</feature>
<dbReference type="Pfam" id="PF04290">
    <property type="entry name" value="DctQ"/>
    <property type="match status" value="1"/>
</dbReference>
<comment type="function">
    <text evidence="9">Part of the tripartite ATP-independent periplasmic (TRAP) transport system.</text>
</comment>
<feature type="transmembrane region" description="Helical" evidence="9">
    <location>
        <begin position="105"/>
        <end position="124"/>
    </location>
</feature>
<keyword evidence="5 9" id="KW-0812">Transmembrane</keyword>
<dbReference type="AlphaFoldDB" id="A0A8B2NMS0"/>
<keyword evidence="2 9" id="KW-0813">Transport</keyword>
<evidence type="ECO:0000256" key="9">
    <source>
        <dbReference type="RuleBase" id="RU369079"/>
    </source>
</evidence>
<dbReference type="Proteomes" id="UP000249590">
    <property type="component" value="Unassembled WGS sequence"/>
</dbReference>
<dbReference type="RefSeq" id="WP_111348293.1">
    <property type="nucleotide sequence ID" value="NZ_QHHQ01000004.1"/>
</dbReference>
<dbReference type="OrthoDB" id="7854649at2"/>
<name>A0A8B2NMS0_9HYPH</name>
<keyword evidence="3" id="KW-1003">Cell membrane</keyword>
<evidence type="ECO:0000256" key="5">
    <source>
        <dbReference type="ARBA" id="ARBA00022692"/>
    </source>
</evidence>
<organism evidence="11 12">
    <name type="scientific">Acuticoccus sediminis</name>
    <dbReference type="NCBI Taxonomy" id="2184697"/>
    <lineage>
        <taxon>Bacteria</taxon>
        <taxon>Pseudomonadati</taxon>
        <taxon>Pseudomonadota</taxon>
        <taxon>Alphaproteobacteria</taxon>
        <taxon>Hyphomicrobiales</taxon>
        <taxon>Amorphaceae</taxon>
        <taxon>Acuticoccus</taxon>
    </lineage>
</organism>
<comment type="caution">
    <text evidence="11">The sequence shown here is derived from an EMBL/GenBank/DDBJ whole genome shotgun (WGS) entry which is preliminary data.</text>
</comment>
<dbReference type="GO" id="GO:0005886">
    <property type="term" value="C:plasma membrane"/>
    <property type="evidence" value="ECO:0007669"/>
    <property type="project" value="UniProtKB-SubCell"/>
</dbReference>
<dbReference type="GO" id="GO:0022857">
    <property type="term" value="F:transmembrane transporter activity"/>
    <property type="evidence" value="ECO:0007669"/>
    <property type="project" value="UniProtKB-UniRule"/>
</dbReference>
<feature type="transmembrane region" description="Helical" evidence="9">
    <location>
        <begin position="15"/>
        <end position="45"/>
    </location>
</feature>
<evidence type="ECO:0000256" key="6">
    <source>
        <dbReference type="ARBA" id="ARBA00022989"/>
    </source>
</evidence>
<reference evidence="11 12" key="1">
    <citation type="submission" date="2018-05" db="EMBL/GenBank/DDBJ databases">
        <title>Acuticoccus sediminis sp. nov., isolated from deep-sea sediment of Indian Ocean.</title>
        <authorList>
            <person name="Liu X."/>
            <person name="Lai Q."/>
            <person name="Du Y."/>
            <person name="Sun F."/>
            <person name="Zhang X."/>
            <person name="Wang S."/>
            <person name="Shao Z."/>
        </authorList>
    </citation>
    <scope>NUCLEOTIDE SEQUENCE [LARGE SCALE GENOMIC DNA]</scope>
    <source>
        <strain evidence="11 12">PTG4-2</strain>
    </source>
</reference>
<feature type="domain" description="Tripartite ATP-independent periplasmic transporters DctQ component" evidence="10">
    <location>
        <begin position="35"/>
        <end position="165"/>
    </location>
</feature>
<evidence type="ECO:0000256" key="4">
    <source>
        <dbReference type="ARBA" id="ARBA00022519"/>
    </source>
</evidence>
<evidence type="ECO:0000256" key="7">
    <source>
        <dbReference type="ARBA" id="ARBA00023136"/>
    </source>
</evidence>